<dbReference type="InterPro" id="IPR002048">
    <property type="entry name" value="EF_hand_dom"/>
</dbReference>
<keyword evidence="1" id="KW-0106">Calcium</keyword>
<name>A0AA89BWN2_PINIB</name>
<dbReference type="Pfam" id="PF13621">
    <property type="entry name" value="Cupin_8"/>
    <property type="match status" value="1"/>
</dbReference>
<proteinExistence type="predicted"/>
<keyword evidence="6" id="KW-1185">Reference proteome</keyword>
<dbReference type="PROSITE" id="PS50222">
    <property type="entry name" value="EF_HAND_2"/>
    <property type="match status" value="1"/>
</dbReference>
<protein>
    <recommendedName>
        <fullName evidence="4">EF-hand domain-containing protein</fullName>
    </recommendedName>
</protein>
<reference evidence="5" key="1">
    <citation type="submission" date="2019-08" db="EMBL/GenBank/DDBJ databases">
        <title>The improved chromosome-level genome for the pearl oyster Pinctada fucata martensii using PacBio sequencing and Hi-C.</title>
        <authorList>
            <person name="Zheng Z."/>
        </authorList>
    </citation>
    <scope>NUCLEOTIDE SEQUENCE</scope>
    <source>
        <strain evidence="5">ZZ-2019</strain>
        <tissue evidence="5">Adductor muscle</tissue>
    </source>
</reference>
<sequence length="419" mass="48116">MITTILLLVTWTAGDTTGNTSLAGHLKPLGGHAKQLGGIPYMGHFPSPNVFYTEFVEEARPLVMSRALEVDDYPAYKLWTDVFLSNKFGDEVCEVDKGRKKSRNSVNMEFREFIQHYPTGDMLLFQEVPDPMKGHVMIPFCMECGGYVTGLKSVTMWLSNGGTKSYLHKDPLHNIVCQMDGSTSIFMMDKKHHEDIETNGWVVDGSYSTVDVDSVDMNAYPQFSNVPYYEVELNKGDCLFIPERMPFLDIFHGVPPLNYEKFKDLIQQKMPQPLSMTQLDVLSKLFTYIDADSSGEITWEELYSCDIEQIVEYLSEAFQDISVIYTPQEDVKLPKDMINNKQYIQDKDDNLQQNEELNKNQQSHSKQTIESNRNNVRKKVDTIHDREFVGDEDRTKLDGDLIDNSDKKRKKHKDVHSEL</sequence>
<feature type="compositionally biased region" description="Basic residues" evidence="2">
    <location>
        <begin position="407"/>
        <end position="419"/>
    </location>
</feature>
<dbReference type="Proteomes" id="UP001186944">
    <property type="component" value="Unassembled WGS sequence"/>
</dbReference>
<comment type="caution">
    <text evidence="5">The sequence shown here is derived from an EMBL/GenBank/DDBJ whole genome shotgun (WGS) entry which is preliminary data.</text>
</comment>
<dbReference type="PANTHER" id="PTHR12461:SF18">
    <property type="entry name" value="JMJC DOMAIN-CONTAINING PROTEIN"/>
    <property type="match status" value="1"/>
</dbReference>
<dbReference type="AlphaFoldDB" id="A0AA89BWN2"/>
<evidence type="ECO:0000256" key="3">
    <source>
        <dbReference type="SAM" id="SignalP"/>
    </source>
</evidence>
<gene>
    <name evidence="5" type="ORF">FSP39_006723</name>
</gene>
<dbReference type="Gene3D" id="2.60.120.650">
    <property type="entry name" value="Cupin"/>
    <property type="match status" value="1"/>
</dbReference>
<dbReference type="InterPro" id="IPR018247">
    <property type="entry name" value="EF_Hand_1_Ca_BS"/>
</dbReference>
<keyword evidence="3" id="KW-0732">Signal</keyword>
<dbReference type="EMBL" id="VSWD01000007">
    <property type="protein sequence ID" value="KAK3097139.1"/>
    <property type="molecule type" value="Genomic_DNA"/>
</dbReference>
<feature type="domain" description="EF-hand" evidence="4">
    <location>
        <begin position="277"/>
        <end position="312"/>
    </location>
</feature>
<dbReference type="SUPFAM" id="SSF47473">
    <property type="entry name" value="EF-hand"/>
    <property type="match status" value="1"/>
</dbReference>
<evidence type="ECO:0000256" key="2">
    <source>
        <dbReference type="SAM" id="MobiDB-lite"/>
    </source>
</evidence>
<feature type="region of interest" description="Disordered" evidence="2">
    <location>
        <begin position="358"/>
        <end position="377"/>
    </location>
</feature>
<evidence type="ECO:0000256" key="1">
    <source>
        <dbReference type="ARBA" id="ARBA00022837"/>
    </source>
</evidence>
<evidence type="ECO:0000313" key="5">
    <source>
        <dbReference type="EMBL" id="KAK3097139.1"/>
    </source>
</evidence>
<dbReference type="SUPFAM" id="SSF51197">
    <property type="entry name" value="Clavaminate synthase-like"/>
    <property type="match status" value="1"/>
</dbReference>
<dbReference type="GO" id="GO:0005509">
    <property type="term" value="F:calcium ion binding"/>
    <property type="evidence" value="ECO:0007669"/>
    <property type="project" value="InterPro"/>
</dbReference>
<evidence type="ECO:0000313" key="6">
    <source>
        <dbReference type="Proteomes" id="UP001186944"/>
    </source>
</evidence>
<dbReference type="InterPro" id="IPR011992">
    <property type="entry name" value="EF-hand-dom_pair"/>
</dbReference>
<evidence type="ECO:0000259" key="4">
    <source>
        <dbReference type="PROSITE" id="PS50222"/>
    </source>
</evidence>
<feature type="compositionally biased region" description="Polar residues" evidence="2">
    <location>
        <begin position="363"/>
        <end position="374"/>
    </location>
</feature>
<organism evidence="5 6">
    <name type="scientific">Pinctada imbricata</name>
    <name type="common">Atlantic pearl-oyster</name>
    <name type="synonym">Pinctada martensii</name>
    <dbReference type="NCBI Taxonomy" id="66713"/>
    <lineage>
        <taxon>Eukaryota</taxon>
        <taxon>Metazoa</taxon>
        <taxon>Spiralia</taxon>
        <taxon>Lophotrochozoa</taxon>
        <taxon>Mollusca</taxon>
        <taxon>Bivalvia</taxon>
        <taxon>Autobranchia</taxon>
        <taxon>Pteriomorphia</taxon>
        <taxon>Pterioida</taxon>
        <taxon>Pterioidea</taxon>
        <taxon>Pteriidae</taxon>
        <taxon>Pinctada</taxon>
    </lineage>
</organism>
<dbReference type="PANTHER" id="PTHR12461">
    <property type="entry name" value="HYPOXIA-INDUCIBLE FACTOR 1 ALPHA INHIBITOR-RELATED"/>
    <property type="match status" value="1"/>
</dbReference>
<feature type="chain" id="PRO_5041722050" description="EF-hand domain-containing protein" evidence="3">
    <location>
        <begin position="19"/>
        <end position="419"/>
    </location>
</feature>
<dbReference type="PROSITE" id="PS00018">
    <property type="entry name" value="EF_HAND_1"/>
    <property type="match status" value="1"/>
</dbReference>
<accession>A0AA89BWN2</accession>
<feature type="signal peptide" evidence="3">
    <location>
        <begin position="1"/>
        <end position="18"/>
    </location>
</feature>
<feature type="region of interest" description="Disordered" evidence="2">
    <location>
        <begin position="393"/>
        <end position="419"/>
    </location>
</feature>
<dbReference type="InterPro" id="IPR041667">
    <property type="entry name" value="Cupin_8"/>
</dbReference>